<dbReference type="Proteomes" id="UP000308230">
    <property type="component" value="Unassembled WGS sequence"/>
</dbReference>
<dbReference type="Gene3D" id="3.40.50.720">
    <property type="entry name" value="NAD(P)-binding Rossmann-like Domain"/>
    <property type="match status" value="1"/>
</dbReference>
<dbReference type="Gene3D" id="3.30.360.10">
    <property type="entry name" value="Dihydrodipicolinate Reductase, domain 2"/>
    <property type="match status" value="1"/>
</dbReference>
<gene>
    <name evidence="3" type="ORF">FCL54_11860</name>
</gene>
<accession>A0A5R9FC37</accession>
<dbReference type="Pfam" id="PF22725">
    <property type="entry name" value="GFO_IDH_MocA_C3"/>
    <property type="match status" value="1"/>
</dbReference>
<protein>
    <submittedName>
        <fullName evidence="3">Gfo/Idh/MocA family oxidoreductase</fullName>
    </submittedName>
</protein>
<dbReference type="PANTHER" id="PTHR43377:SF1">
    <property type="entry name" value="BILIVERDIN REDUCTASE A"/>
    <property type="match status" value="1"/>
</dbReference>
<evidence type="ECO:0000313" key="4">
    <source>
        <dbReference type="Proteomes" id="UP000308230"/>
    </source>
</evidence>
<dbReference type="GO" id="GO:0000166">
    <property type="term" value="F:nucleotide binding"/>
    <property type="evidence" value="ECO:0007669"/>
    <property type="project" value="InterPro"/>
</dbReference>
<dbReference type="InterPro" id="IPR051450">
    <property type="entry name" value="Gfo/Idh/MocA_Oxidoreductases"/>
</dbReference>
<dbReference type="SUPFAM" id="SSF55347">
    <property type="entry name" value="Glyceraldehyde-3-phosphate dehydrogenase-like, C-terminal domain"/>
    <property type="match status" value="1"/>
</dbReference>
<evidence type="ECO:0000259" key="2">
    <source>
        <dbReference type="Pfam" id="PF22725"/>
    </source>
</evidence>
<dbReference type="PANTHER" id="PTHR43377">
    <property type="entry name" value="BILIVERDIN REDUCTASE A"/>
    <property type="match status" value="1"/>
</dbReference>
<dbReference type="InterPro" id="IPR036291">
    <property type="entry name" value="NAD(P)-bd_dom_sf"/>
</dbReference>
<name>A0A5R9FC37_9BACL</name>
<reference evidence="3 4" key="1">
    <citation type="submission" date="2019-04" db="EMBL/GenBank/DDBJ databases">
        <title>Bacillus caeni sp. nov., a bacterium isolated from mangrove sediment.</title>
        <authorList>
            <person name="Huang H."/>
            <person name="Mo K."/>
            <person name="Hu Y."/>
        </authorList>
    </citation>
    <scope>NUCLEOTIDE SEQUENCE [LARGE SCALE GENOMIC DNA]</scope>
    <source>
        <strain evidence="3 4">HB172195</strain>
    </source>
</reference>
<dbReference type="EMBL" id="SWLG01000007">
    <property type="protein sequence ID" value="TLS37215.1"/>
    <property type="molecule type" value="Genomic_DNA"/>
</dbReference>
<evidence type="ECO:0000313" key="3">
    <source>
        <dbReference type="EMBL" id="TLS37215.1"/>
    </source>
</evidence>
<dbReference type="InterPro" id="IPR055170">
    <property type="entry name" value="GFO_IDH_MocA-like_dom"/>
</dbReference>
<sequence length="341" mass="37948">MSLTVAVIGAGIIAVEHLDALKGMEELQAIAVADIDEAKAEKISEDYQVKGYSDYRKMIESESPDIVVITLPHFLHKEAAVFAASKGCHILLEKPMALTITECDEIIGAAEKNRICLMVGHIQHYFQENIIAREQIESGELGELIMINETRHMNYFTSGRPQWFLEAEKSGGGIVMNIGAHCIDKTQWLMGSRYAKVLSKLTYRGEVEGFSPDVEGSGLLYLETIDQIPVTISLSGYEGVPKHVTELIFTNGMMKVEVGKGVWISEGDAYQLVHYPKGSSPFKKQFAELTAAINRKEVIRNSGEYARSIIEVIEACYRSNKEGKIIELKDASLQRRSDPLF</sequence>
<keyword evidence="4" id="KW-1185">Reference proteome</keyword>
<proteinExistence type="predicted"/>
<dbReference type="RefSeq" id="WP_138126680.1">
    <property type="nucleotide sequence ID" value="NZ_SWLG01000007.1"/>
</dbReference>
<dbReference type="AlphaFoldDB" id="A0A5R9FC37"/>
<organism evidence="3 4">
    <name type="scientific">Exobacillus caeni</name>
    <dbReference type="NCBI Taxonomy" id="2574798"/>
    <lineage>
        <taxon>Bacteria</taxon>
        <taxon>Bacillati</taxon>
        <taxon>Bacillota</taxon>
        <taxon>Bacilli</taxon>
        <taxon>Bacillales</taxon>
        <taxon>Guptibacillaceae</taxon>
        <taxon>Exobacillus</taxon>
    </lineage>
</organism>
<dbReference type="InterPro" id="IPR000683">
    <property type="entry name" value="Gfo/Idh/MocA-like_OxRdtase_N"/>
</dbReference>
<feature type="domain" description="GFO/IDH/MocA-like oxidoreductase" evidence="2">
    <location>
        <begin position="132"/>
        <end position="254"/>
    </location>
</feature>
<dbReference type="OrthoDB" id="9815825at2"/>
<evidence type="ECO:0000259" key="1">
    <source>
        <dbReference type="Pfam" id="PF01408"/>
    </source>
</evidence>
<dbReference type="SUPFAM" id="SSF51735">
    <property type="entry name" value="NAD(P)-binding Rossmann-fold domains"/>
    <property type="match status" value="1"/>
</dbReference>
<dbReference type="Pfam" id="PF01408">
    <property type="entry name" value="GFO_IDH_MocA"/>
    <property type="match status" value="1"/>
</dbReference>
<comment type="caution">
    <text evidence="3">The sequence shown here is derived from an EMBL/GenBank/DDBJ whole genome shotgun (WGS) entry which is preliminary data.</text>
</comment>
<feature type="domain" description="Gfo/Idh/MocA-like oxidoreductase N-terminal" evidence="1">
    <location>
        <begin position="4"/>
        <end position="121"/>
    </location>
</feature>